<dbReference type="PANTHER" id="PTHR31490">
    <property type="entry name" value="GLYCOSYL HYDROLASE"/>
    <property type="match status" value="1"/>
</dbReference>
<evidence type="ECO:0000256" key="1">
    <source>
        <dbReference type="ARBA" id="ARBA00007495"/>
    </source>
</evidence>
<keyword evidence="4" id="KW-0624">Polysaccharide degradation</keyword>
<keyword evidence="2" id="KW-0378">Hydrolase</keyword>
<evidence type="ECO:0000256" key="3">
    <source>
        <dbReference type="ARBA" id="ARBA00023277"/>
    </source>
</evidence>
<evidence type="ECO:0000256" key="2">
    <source>
        <dbReference type="ARBA" id="ARBA00022801"/>
    </source>
</evidence>
<feature type="domain" description="GH10" evidence="5">
    <location>
        <begin position="253"/>
        <end position="549"/>
    </location>
</feature>
<dbReference type="Proteomes" id="UP001231189">
    <property type="component" value="Unassembled WGS sequence"/>
</dbReference>
<evidence type="ECO:0000259" key="5">
    <source>
        <dbReference type="PROSITE" id="PS51760"/>
    </source>
</evidence>
<dbReference type="Gene3D" id="3.20.20.80">
    <property type="entry name" value="Glycosidases"/>
    <property type="match status" value="1"/>
</dbReference>
<dbReference type="Gene3D" id="2.60.120.260">
    <property type="entry name" value="Galactose-binding domain-like"/>
    <property type="match status" value="1"/>
</dbReference>
<dbReference type="SUPFAM" id="SSF51445">
    <property type="entry name" value="(Trans)glycosidases"/>
    <property type="match status" value="1"/>
</dbReference>
<evidence type="ECO:0000256" key="4">
    <source>
        <dbReference type="ARBA" id="ARBA00023326"/>
    </source>
</evidence>
<dbReference type="EMBL" id="JAUUTY010000004">
    <property type="protein sequence ID" value="KAK1652180.1"/>
    <property type="molecule type" value="Genomic_DNA"/>
</dbReference>
<dbReference type="InterPro" id="IPR001000">
    <property type="entry name" value="GH10_dom"/>
</dbReference>
<evidence type="ECO:0000313" key="6">
    <source>
        <dbReference type="EMBL" id="KAK1652180.1"/>
    </source>
</evidence>
<sequence length="608" mass="68360">MDHMFIIILYILNKKEKFYLIFFIPLYKSVAPGGIGNMKDFTGKLVLLLFVVLLFEGCLAKSYKSDKSEKSEKSDKSVTYDYSANIECEKEPPKPLYGGGILTSAEAPATVSAGGKKLLMAKSKSAPAKGSTLKVELEKDTHYALSAWLQLSKSTGDVRAILVTPDGNFNTAGMIVVQSGCWTMLKGGATSVAAGKGELFFETNVTAELMVDSMALQPFSFEEWQSHRDESIAKERKKKVKITVHGSDGKVLPDAELCLERVAKGFPLGNAMTKEILDIPEYEKWFTSRFTVATMENEMKWYSTEYDQNQELYEIPDKMLALAEKYNISVRGHNVFWDDQSKQMDWVSKLSVPQLKKAMAKRLKNVVSRYAGKLIHWDVLNENLHYSFFEDKLGKDASAEVFKEVGKLDDKPILFMNEYNTIEEPNDAAPLPTKYLAKLKQIQSYPGNSKLKYGIGLESHFDTPNIPYVRGSLDTLAKANVPIWLTEIDVRKGPKQVEYLEEVMREGFAHPGVKGIVLWGAWHAKECYVMCLTDKNFKNLPVGDVIDKLITEWKAVPKDAKTNDKGVFEAELFHGEYNVTVKHKSLKDPLVHTVNLDSKSEATIKAKE</sequence>
<comment type="similarity">
    <text evidence="1">Belongs to the glycosyl hydrolase 10 (cellulase F) family.</text>
</comment>
<comment type="caution">
    <text evidence="6">The sequence shown here is derived from an EMBL/GenBank/DDBJ whole genome shotgun (WGS) entry which is preliminary data.</text>
</comment>
<dbReference type="GO" id="GO:0000272">
    <property type="term" value="P:polysaccharide catabolic process"/>
    <property type="evidence" value="ECO:0007669"/>
    <property type="project" value="UniProtKB-KW"/>
</dbReference>
<dbReference type="PROSITE" id="PS51760">
    <property type="entry name" value="GH10_2"/>
    <property type="match status" value="1"/>
</dbReference>
<protein>
    <recommendedName>
        <fullName evidence="5">GH10 domain-containing protein</fullName>
    </recommendedName>
</protein>
<keyword evidence="7" id="KW-1185">Reference proteome</keyword>
<dbReference type="Pfam" id="PF00331">
    <property type="entry name" value="Glyco_hydro_10"/>
    <property type="match status" value="1"/>
</dbReference>
<dbReference type="PANTHER" id="PTHR31490:SF10">
    <property type="entry name" value="GLYCOSYL HYDROLASE FAMILY 10 PROTEIN, EXPRESSED"/>
    <property type="match status" value="1"/>
</dbReference>
<name>A0AAD8SH82_LOLMU</name>
<gene>
    <name evidence="6" type="ORF">QYE76_069985</name>
</gene>
<dbReference type="InterPro" id="IPR044846">
    <property type="entry name" value="GH10"/>
</dbReference>
<keyword evidence="3" id="KW-0119">Carbohydrate metabolism</keyword>
<dbReference type="AlphaFoldDB" id="A0AAD8SH82"/>
<proteinExistence type="inferred from homology"/>
<accession>A0AAD8SH82</accession>
<dbReference type="InterPro" id="IPR017853">
    <property type="entry name" value="GH"/>
</dbReference>
<evidence type="ECO:0000313" key="7">
    <source>
        <dbReference type="Proteomes" id="UP001231189"/>
    </source>
</evidence>
<reference evidence="6" key="1">
    <citation type="submission" date="2023-07" db="EMBL/GenBank/DDBJ databases">
        <title>A chromosome-level genome assembly of Lolium multiflorum.</title>
        <authorList>
            <person name="Chen Y."/>
            <person name="Copetti D."/>
            <person name="Kolliker R."/>
            <person name="Studer B."/>
        </authorList>
    </citation>
    <scope>NUCLEOTIDE SEQUENCE</scope>
    <source>
        <strain evidence="6">02402/16</strain>
        <tissue evidence="6">Leaf</tissue>
    </source>
</reference>
<dbReference type="SMART" id="SM00633">
    <property type="entry name" value="Glyco_10"/>
    <property type="match status" value="1"/>
</dbReference>
<dbReference type="GO" id="GO:0031176">
    <property type="term" value="F:endo-1,4-beta-xylanase activity"/>
    <property type="evidence" value="ECO:0007669"/>
    <property type="project" value="UniProtKB-ARBA"/>
</dbReference>
<organism evidence="6 7">
    <name type="scientific">Lolium multiflorum</name>
    <name type="common">Italian ryegrass</name>
    <name type="synonym">Lolium perenne subsp. multiflorum</name>
    <dbReference type="NCBI Taxonomy" id="4521"/>
    <lineage>
        <taxon>Eukaryota</taxon>
        <taxon>Viridiplantae</taxon>
        <taxon>Streptophyta</taxon>
        <taxon>Embryophyta</taxon>
        <taxon>Tracheophyta</taxon>
        <taxon>Spermatophyta</taxon>
        <taxon>Magnoliopsida</taxon>
        <taxon>Liliopsida</taxon>
        <taxon>Poales</taxon>
        <taxon>Poaceae</taxon>
        <taxon>BOP clade</taxon>
        <taxon>Pooideae</taxon>
        <taxon>Poodae</taxon>
        <taxon>Poeae</taxon>
        <taxon>Poeae Chloroplast Group 2 (Poeae type)</taxon>
        <taxon>Loliodinae</taxon>
        <taxon>Loliinae</taxon>
        <taxon>Lolium</taxon>
    </lineage>
</organism>